<reference evidence="1 2" key="1">
    <citation type="submission" date="2017-11" db="EMBL/GenBank/DDBJ databases">
        <title>Draft Genome Sequence of Sporolactobacillus inulinus NBRC 111894 Isolated from Koso, a Japanese Sugar-Vegetable Fermented Beverage.</title>
        <authorList>
            <person name="Chiou T.Y."/>
            <person name="Oshima K."/>
            <person name="Suda W."/>
            <person name="Hattori M."/>
            <person name="Takahashi T."/>
        </authorList>
    </citation>
    <scope>NUCLEOTIDE SEQUENCE [LARGE SCALE GENOMIC DNA]</scope>
    <source>
        <strain evidence="1 2">NBRC111894</strain>
    </source>
</reference>
<dbReference type="EMBL" id="BEXB01000046">
    <property type="protein sequence ID" value="GAY78321.1"/>
    <property type="molecule type" value="Genomic_DNA"/>
</dbReference>
<evidence type="ECO:0000313" key="1">
    <source>
        <dbReference type="EMBL" id="GAY78321.1"/>
    </source>
</evidence>
<dbReference type="Proteomes" id="UP000319716">
    <property type="component" value="Unassembled WGS sequence"/>
</dbReference>
<name>A0A4Y1ZH92_9BACL</name>
<organism evidence="1 2">
    <name type="scientific">Sporolactobacillus inulinus</name>
    <dbReference type="NCBI Taxonomy" id="2078"/>
    <lineage>
        <taxon>Bacteria</taxon>
        <taxon>Bacillati</taxon>
        <taxon>Bacillota</taxon>
        <taxon>Bacilli</taxon>
        <taxon>Bacillales</taxon>
        <taxon>Sporolactobacillaceae</taxon>
        <taxon>Sporolactobacillus</taxon>
    </lineage>
</organism>
<gene>
    <name evidence="1" type="ORF">NBRC111894_3875</name>
</gene>
<comment type="caution">
    <text evidence="1">The sequence shown here is derived from an EMBL/GenBank/DDBJ whole genome shotgun (WGS) entry which is preliminary data.</text>
</comment>
<proteinExistence type="predicted"/>
<sequence>MLLITLFILYLQWCNLLHRSQNTFAGLSSTRMYRLVNGQ</sequence>
<protein>
    <submittedName>
        <fullName evidence="1">Uncharacterized protein</fullName>
    </submittedName>
</protein>
<accession>A0A4Y1ZH92</accession>
<dbReference type="AlphaFoldDB" id="A0A4Y1ZH92"/>
<evidence type="ECO:0000313" key="2">
    <source>
        <dbReference type="Proteomes" id="UP000319716"/>
    </source>
</evidence>